<name>A0A9X6SSM1_BACCE</name>
<proteinExistence type="predicted"/>
<feature type="transmembrane region" description="Helical" evidence="1">
    <location>
        <begin position="6"/>
        <end position="25"/>
    </location>
</feature>
<keyword evidence="1" id="KW-0472">Membrane</keyword>
<dbReference type="AlphaFoldDB" id="A0A9X6SSM1"/>
<evidence type="ECO:0000256" key="1">
    <source>
        <dbReference type="SAM" id="Phobius"/>
    </source>
</evidence>
<reference evidence="2 3" key="1">
    <citation type="submission" date="2017-09" db="EMBL/GenBank/DDBJ databases">
        <title>Large-scale bioinformatics analysis of Bacillus genomes uncovers conserved roles of natural products in bacterial physiology.</title>
        <authorList>
            <consortium name="Agbiome Team Llc"/>
            <person name="Bleich R.M."/>
            <person name="Grubbs K.J."/>
            <person name="Santa Maria K.C."/>
            <person name="Allen S.E."/>
            <person name="Farag S."/>
            <person name="Shank E.A."/>
            <person name="Bowers A."/>
        </authorList>
    </citation>
    <scope>NUCLEOTIDE SEQUENCE [LARGE SCALE GENOMIC DNA]</scope>
    <source>
        <strain evidence="2 3">AFS092789</strain>
    </source>
</reference>
<feature type="transmembrane region" description="Helical" evidence="1">
    <location>
        <begin position="61"/>
        <end position="84"/>
    </location>
</feature>
<dbReference type="EMBL" id="NVMX01000200">
    <property type="protein sequence ID" value="PDZ94391.1"/>
    <property type="molecule type" value="Genomic_DNA"/>
</dbReference>
<evidence type="ECO:0000313" key="2">
    <source>
        <dbReference type="EMBL" id="PDZ94391.1"/>
    </source>
</evidence>
<comment type="caution">
    <text evidence="2">The sequence shown here is derived from an EMBL/GenBank/DDBJ whole genome shotgun (WGS) entry which is preliminary data.</text>
</comment>
<protein>
    <submittedName>
        <fullName evidence="2">Uncharacterized protein</fullName>
    </submittedName>
</protein>
<dbReference type="RefSeq" id="WP_098007054.1">
    <property type="nucleotide sequence ID" value="NZ_JAWLRU010000002.1"/>
</dbReference>
<organism evidence="2 3">
    <name type="scientific">Bacillus cereus</name>
    <dbReference type="NCBI Taxonomy" id="1396"/>
    <lineage>
        <taxon>Bacteria</taxon>
        <taxon>Bacillati</taxon>
        <taxon>Bacillota</taxon>
        <taxon>Bacilli</taxon>
        <taxon>Bacillales</taxon>
        <taxon>Bacillaceae</taxon>
        <taxon>Bacillus</taxon>
        <taxon>Bacillus cereus group</taxon>
    </lineage>
</organism>
<keyword evidence="1" id="KW-1133">Transmembrane helix</keyword>
<dbReference type="Proteomes" id="UP000219922">
    <property type="component" value="Unassembled WGS sequence"/>
</dbReference>
<gene>
    <name evidence="2" type="ORF">CON36_34120</name>
</gene>
<accession>A0A9X6SSM1</accession>
<evidence type="ECO:0000313" key="3">
    <source>
        <dbReference type="Proteomes" id="UP000219922"/>
    </source>
</evidence>
<sequence length="102" mass="11819">MHIENYIYFSLIYLFFSLFMIFRFIKEIKTKEKSNNLSFLIAAFGSGLGSISFLLKKGITQIILLDLTIFLILLAGTLSTIKLVKQKKSTKHKQKKFSYKSK</sequence>
<feature type="transmembrane region" description="Helical" evidence="1">
    <location>
        <begin position="37"/>
        <end position="55"/>
    </location>
</feature>
<keyword evidence="1" id="KW-0812">Transmembrane</keyword>